<reference evidence="1 2" key="1">
    <citation type="submission" date="2016-07" db="EMBL/GenBank/DDBJ databases">
        <title>Draft genome of the white-rot fungus Obba rivulosa 3A-2.</title>
        <authorList>
            <consortium name="DOE Joint Genome Institute"/>
            <person name="Miettinen O."/>
            <person name="Riley R."/>
            <person name="Acob R."/>
            <person name="Barry K."/>
            <person name="Cullen D."/>
            <person name="De Vries R."/>
            <person name="Hainaut M."/>
            <person name="Hatakka A."/>
            <person name="Henrissat B."/>
            <person name="Hilden K."/>
            <person name="Kuo R."/>
            <person name="Labutti K."/>
            <person name="Lipzen A."/>
            <person name="Makela M.R."/>
            <person name="Sandor L."/>
            <person name="Spatafora J.W."/>
            <person name="Grigoriev I.V."/>
            <person name="Hibbett D.S."/>
        </authorList>
    </citation>
    <scope>NUCLEOTIDE SEQUENCE [LARGE SCALE GENOMIC DNA]</scope>
    <source>
        <strain evidence="1 2">3A-2</strain>
    </source>
</reference>
<evidence type="ECO:0000313" key="2">
    <source>
        <dbReference type="Proteomes" id="UP000250043"/>
    </source>
</evidence>
<evidence type="ECO:0000313" key="1">
    <source>
        <dbReference type="EMBL" id="OCH88041.1"/>
    </source>
</evidence>
<organism evidence="1 2">
    <name type="scientific">Obba rivulosa</name>
    <dbReference type="NCBI Taxonomy" id="1052685"/>
    <lineage>
        <taxon>Eukaryota</taxon>
        <taxon>Fungi</taxon>
        <taxon>Dikarya</taxon>
        <taxon>Basidiomycota</taxon>
        <taxon>Agaricomycotina</taxon>
        <taxon>Agaricomycetes</taxon>
        <taxon>Polyporales</taxon>
        <taxon>Gelatoporiaceae</taxon>
        <taxon>Obba</taxon>
    </lineage>
</organism>
<dbReference type="EMBL" id="KV722464">
    <property type="protein sequence ID" value="OCH88041.1"/>
    <property type="molecule type" value="Genomic_DNA"/>
</dbReference>
<proteinExistence type="predicted"/>
<protein>
    <submittedName>
        <fullName evidence="1">Uncharacterized protein</fullName>
    </submittedName>
</protein>
<dbReference type="AlphaFoldDB" id="A0A8E2AP29"/>
<sequence>MAFQPIDWHLDSPLGALQISVYPHFHLQSVWYHCHTDNSYAFTLYKVAVGHLSVFLAVSHTLIERCIDHNTMVKTVSYNRNGPMALNTFHQVLICHAGYTFTVTDYSNILDLTLQTWLAWTVVSDFGKSPATLTLVAHSKREKMEPHHYHYVIVIRGVRYSVQVAFGVKELSFYGNCSPKDLCPALVNNLVYSTALNNECKWASMLNNDAYIVFYTALPSLLFNALLATLNARHELHEVGYGNPVMISMLIVSGGHTSSLTDTDAKWYNCVQNTAIGSFQIKVDRTHHIV</sequence>
<dbReference type="Proteomes" id="UP000250043">
    <property type="component" value="Unassembled WGS sequence"/>
</dbReference>
<name>A0A8E2AP29_9APHY</name>
<gene>
    <name evidence="1" type="ORF">OBBRIDRAFT_805631</name>
</gene>
<accession>A0A8E2AP29</accession>
<keyword evidence="2" id="KW-1185">Reference proteome</keyword>